<organism evidence="2 3">
    <name type="scientific">Acipenser ruthenus</name>
    <name type="common">Sterlet sturgeon</name>
    <dbReference type="NCBI Taxonomy" id="7906"/>
    <lineage>
        <taxon>Eukaryota</taxon>
        <taxon>Metazoa</taxon>
        <taxon>Chordata</taxon>
        <taxon>Craniata</taxon>
        <taxon>Vertebrata</taxon>
        <taxon>Euteleostomi</taxon>
        <taxon>Actinopterygii</taxon>
        <taxon>Chondrostei</taxon>
        <taxon>Acipenseriformes</taxon>
        <taxon>Acipenseridae</taxon>
        <taxon>Acipenser</taxon>
    </lineage>
</organism>
<feature type="compositionally biased region" description="Basic residues" evidence="1">
    <location>
        <begin position="203"/>
        <end position="217"/>
    </location>
</feature>
<evidence type="ECO:0000256" key="1">
    <source>
        <dbReference type="SAM" id="MobiDB-lite"/>
    </source>
</evidence>
<dbReference type="Proteomes" id="UP000289886">
    <property type="component" value="Unassembled WGS sequence"/>
</dbReference>
<proteinExistence type="predicted"/>
<name>A0A662YN36_ACIRT</name>
<gene>
    <name evidence="2" type="ORF">EOD39_14465</name>
</gene>
<feature type="compositionally biased region" description="Basic and acidic residues" evidence="1">
    <location>
        <begin position="229"/>
        <end position="238"/>
    </location>
</feature>
<protein>
    <submittedName>
        <fullName evidence="2">Uncharacterized protein</fullName>
    </submittedName>
</protein>
<accession>A0A662YN36</accession>
<dbReference type="EMBL" id="SCEB01001101">
    <property type="protein sequence ID" value="RXM97413.1"/>
    <property type="molecule type" value="Genomic_DNA"/>
</dbReference>
<feature type="region of interest" description="Disordered" evidence="1">
    <location>
        <begin position="1"/>
        <end position="108"/>
    </location>
</feature>
<sequence length="287" mass="31508">MGSWGAAMSPAVSKQTTAGPRWYGTTPRMGNDPQPPSLLSGEGCVSGTPHIDDSMPYLPGQMRHGPAPNMLRSPRVDRWQATWPDRSRIGETQTSSSTEVRASSTERRAPRVEHLKCVRRAPPRRAPRCVRRAPKCVRRALSTEVRALSVDVLSTEASSTEASSAEGACVEHRIVKHRASGTEASRVRVSSTEHRAPSPMCRSTKHQAQKRCTKRRSAAPSAEVLTPKAPERERRSASTERGTLAQTPKHQLTRRAETLSAGTVSDAVQYLPDGAWDFARWWLSSSV</sequence>
<reference evidence="2 3" key="1">
    <citation type="submission" date="2019-01" db="EMBL/GenBank/DDBJ databases">
        <title>Draft Genome and Complete Hox-Cluster Characterization of the Sterlet Sturgeon (Acipenser ruthenus).</title>
        <authorList>
            <person name="Wei Q."/>
        </authorList>
    </citation>
    <scope>NUCLEOTIDE SEQUENCE [LARGE SCALE GENOMIC DNA]</scope>
    <source>
        <strain evidence="2">WHYD16114868_AA</strain>
        <tissue evidence="2">Blood</tissue>
    </source>
</reference>
<evidence type="ECO:0000313" key="3">
    <source>
        <dbReference type="Proteomes" id="UP000289886"/>
    </source>
</evidence>
<keyword evidence="3" id="KW-1185">Reference proteome</keyword>
<evidence type="ECO:0000313" key="2">
    <source>
        <dbReference type="EMBL" id="RXM97413.1"/>
    </source>
</evidence>
<feature type="region of interest" description="Disordered" evidence="1">
    <location>
        <begin position="179"/>
        <end position="252"/>
    </location>
</feature>
<comment type="caution">
    <text evidence="2">The sequence shown here is derived from an EMBL/GenBank/DDBJ whole genome shotgun (WGS) entry which is preliminary data.</text>
</comment>
<feature type="compositionally biased region" description="Polar residues" evidence="1">
    <location>
        <begin position="90"/>
        <end position="103"/>
    </location>
</feature>
<dbReference type="AlphaFoldDB" id="A0A662YN36"/>
<feature type="compositionally biased region" description="Polar residues" evidence="1">
    <location>
        <begin position="239"/>
        <end position="250"/>
    </location>
</feature>